<name>A0A1R1PCC3_ZANCU</name>
<dbReference type="Proteomes" id="UP000188320">
    <property type="component" value="Unassembled WGS sequence"/>
</dbReference>
<reference evidence="2" key="2">
    <citation type="submission" date="2017-01" db="EMBL/GenBank/DDBJ databases">
        <authorList>
            <person name="Mah S.A."/>
            <person name="Swanson W.J."/>
            <person name="Moy G.W."/>
            <person name="Vacquier V.D."/>
        </authorList>
    </citation>
    <scope>NUCLEOTIDE SEQUENCE [LARGE SCALE GENOMIC DNA]</scope>
    <source>
        <strain evidence="2">COL-18-3</strain>
    </source>
</reference>
<feature type="compositionally biased region" description="Low complexity" evidence="1">
    <location>
        <begin position="139"/>
        <end position="148"/>
    </location>
</feature>
<keyword evidence="5" id="KW-1185">Reference proteome</keyword>
<proteinExistence type="predicted"/>
<reference evidence="5" key="1">
    <citation type="submission" date="2017-01" db="EMBL/GenBank/DDBJ databases">
        <authorList>
            <person name="Wang Y."/>
            <person name="White M."/>
            <person name="Kvist S."/>
            <person name="Moncalvo J.-M."/>
        </authorList>
    </citation>
    <scope>NUCLEOTIDE SEQUENCE [LARGE SCALE GENOMIC DNA]</scope>
    <source>
        <strain evidence="5">COL-18-3</strain>
    </source>
</reference>
<evidence type="ECO:0000256" key="1">
    <source>
        <dbReference type="SAM" id="MobiDB-lite"/>
    </source>
</evidence>
<evidence type="ECO:0000313" key="2">
    <source>
        <dbReference type="EMBL" id="OMH78610.1"/>
    </source>
</evidence>
<dbReference type="AlphaFoldDB" id="A0A1R1PCC3"/>
<feature type="compositionally biased region" description="Low complexity" evidence="1">
    <location>
        <begin position="1"/>
        <end position="21"/>
    </location>
</feature>
<feature type="region of interest" description="Disordered" evidence="1">
    <location>
        <begin position="102"/>
        <end position="152"/>
    </location>
</feature>
<protein>
    <submittedName>
        <fullName evidence="2">Uncharacterized protein</fullName>
    </submittedName>
</protein>
<evidence type="ECO:0000313" key="4">
    <source>
        <dbReference type="EMBL" id="OMH82164.1"/>
    </source>
</evidence>
<accession>A0A1R1PCC3</accession>
<comment type="caution">
    <text evidence="2">The sequence shown here is derived from an EMBL/GenBank/DDBJ whole genome shotgun (WGS) entry which is preliminary data.</text>
</comment>
<dbReference type="EMBL" id="LSSK01000742">
    <property type="protein sequence ID" value="OMH82082.1"/>
    <property type="molecule type" value="Genomic_DNA"/>
</dbReference>
<dbReference type="EMBL" id="LSSK01000726">
    <property type="protein sequence ID" value="OMH82164.1"/>
    <property type="molecule type" value="Genomic_DNA"/>
</dbReference>
<feature type="region of interest" description="Disordered" evidence="1">
    <location>
        <begin position="1"/>
        <end position="26"/>
    </location>
</feature>
<gene>
    <name evidence="4" type="ORF">AX774_g4361</name>
    <name evidence="3" type="ORF">AX774_g4441</name>
    <name evidence="2" type="ORF">AX774_g7998</name>
</gene>
<organism evidence="2 5">
    <name type="scientific">Zancudomyces culisetae</name>
    <name type="common">Gut fungus</name>
    <name type="synonym">Smittium culisetae</name>
    <dbReference type="NCBI Taxonomy" id="1213189"/>
    <lineage>
        <taxon>Eukaryota</taxon>
        <taxon>Fungi</taxon>
        <taxon>Fungi incertae sedis</taxon>
        <taxon>Zoopagomycota</taxon>
        <taxon>Kickxellomycotina</taxon>
        <taxon>Harpellomycetes</taxon>
        <taxon>Harpellales</taxon>
        <taxon>Legeriomycetaceae</taxon>
        <taxon>Zancudomyces</taxon>
    </lineage>
</organism>
<sequence length="179" mass="17563">MSKVATKARTGAGAGKSATGSLLPKISGNASSAPGVATAMSGKALLSSLSSDIQASSAFGTSTVDMVGSSANTNAIIDSILSTTTGGSMGSSTASIINTDKNASESAGTATATDKDTKSKGKTSDHSASKTMKKGKGAGSAKNATSSGVGSVTTRLRNTSYHSKSTALFLFVLLLLLSN</sequence>
<evidence type="ECO:0000313" key="3">
    <source>
        <dbReference type="EMBL" id="OMH82082.1"/>
    </source>
</evidence>
<feature type="compositionally biased region" description="Basic and acidic residues" evidence="1">
    <location>
        <begin position="113"/>
        <end position="128"/>
    </location>
</feature>
<evidence type="ECO:0000313" key="5">
    <source>
        <dbReference type="Proteomes" id="UP000188320"/>
    </source>
</evidence>
<dbReference type="EMBL" id="LSSK01001882">
    <property type="protein sequence ID" value="OMH78610.1"/>
    <property type="molecule type" value="Genomic_DNA"/>
</dbReference>